<sequence>MASDAESDYDYGLSLEDEELLASLVDSVHARSDSPSNGPTNATQTARASEKTPLPPAVAPSHVAQHTSSFQHNSSQGKAPLVGIARTGSVDAFVQKTQPQSAPSFIPPDGPDGVTYPDLSEALTSLEQADASEQPQHLSKEVLDARSPLLRFRTFPRKPLSVSDLTAGAWCELQYEYTLTRLPGGKKTRTMAMKEGSKVHQKLEDEVHTTVQVEIATKEDAFGLKIWNIIQGLRTLRDTGLTRELEVWGLVDGNVVNGLIDFVTYENPNPEFEEEWLSSQESQAGAGDGSRHKITNFFPSDRPEASKPKGLRKVYLTDVKTRGTKSLPKGAALRPTKVQLYLYHRFLSDMASDKLNFLQVFRRYGLNVDAPFSDAFLAQIGELHDDVFHDSSSVFSSTTIPSQGSDTHDLLKYRTLQELVPLLRDELKLAFPAGADSMGSVVTVEYRLRGEEGELIGTNVLAVDTLVLNQYIDEYMQWWRGERPASGVDIEEAYKCSFCEFAEICSWREEIDRENLRRAREKRAAQAEAGADGEQLTGRKPPRTRRRRSSSTVECVP</sequence>
<dbReference type="AlphaFoldDB" id="A0A194VWX3"/>
<comment type="similarity">
    <text evidence="2">Belongs to the EXO5 family.</text>
</comment>
<feature type="compositionally biased region" description="Polar residues" evidence="7">
    <location>
        <begin position="33"/>
        <end position="47"/>
    </location>
</feature>
<dbReference type="GO" id="GO:0051539">
    <property type="term" value="F:4 iron, 4 sulfur cluster binding"/>
    <property type="evidence" value="ECO:0007669"/>
    <property type="project" value="UniProtKB-KW"/>
</dbReference>
<keyword evidence="4" id="KW-0004">4Fe-4S</keyword>
<dbReference type="GO" id="GO:0005739">
    <property type="term" value="C:mitochondrion"/>
    <property type="evidence" value="ECO:0007669"/>
    <property type="project" value="TreeGrafter"/>
</dbReference>
<evidence type="ECO:0000256" key="4">
    <source>
        <dbReference type="ARBA" id="ARBA00022485"/>
    </source>
</evidence>
<dbReference type="PANTHER" id="PTHR14464">
    <property type="entry name" value="EXONUCLEASE V"/>
    <property type="match status" value="1"/>
</dbReference>
<reference evidence="8" key="1">
    <citation type="submission" date="2014-12" db="EMBL/GenBank/DDBJ databases">
        <title>Genome Sequence of Valsa Canker Pathogens Uncovers a Specific Adaption of Colonization on Woody Bark.</title>
        <authorList>
            <person name="Yin Z."/>
            <person name="Liu H."/>
            <person name="Gao X."/>
            <person name="Li Z."/>
            <person name="Song N."/>
            <person name="Ke X."/>
            <person name="Dai Q."/>
            <person name="Wu Y."/>
            <person name="Sun Y."/>
            <person name="Xu J.-R."/>
            <person name="Kang Z.K."/>
            <person name="Wang L."/>
            <person name="Huang L."/>
        </authorList>
    </citation>
    <scope>NUCLEOTIDE SEQUENCE [LARGE SCALE GENOMIC DNA]</scope>
    <source>
        <strain evidence="8">03-8</strain>
    </source>
</reference>
<feature type="region of interest" description="Disordered" evidence="7">
    <location>
        <begin position="518"/>
        <end position="557"/>
    </location>
</feature>
<feature type="compositionally biased region" description="Basic residues" evidence="7">
    <location>
        <begin position="540"/>
        <end position="549"/>
    </location>
</feature>
<evidence type="ECO:0000313" key="8">
    <source>
        <dbReference type="EMBL" id="KUI68736.1"/>
    </source>
</evidence>
<dbReference type="PANTHER" id="PTHR14464:SF4">
    <property type="entry name" value="EXONUCLEASE V"/>
    <property type="match status" value="1"/>
</dbReference>
<gene>
    <name evidence="8" type="ORF">VM1G_04074</name>
</gene>
<feature type="region of interest" description="Disordered" evidence="7">
    <location>
        <begin position="26"/>
        <end position="76"/>
    </location>
</feature>
<keyword evidence="6 8" id="KW-0269">Exonuclease</keyword>
<dbReference type="GO" id="GO:0045145">
    <property type="term" value="F:single-stranded DNA 5'-3' DNA exonuclease activity"/>
    <property type="evidence" value="ECO:0007669"/>
    <property type="project" value="InterPro"/>
</dbReference>
<evidence type="ECO:0000256" key="6">
    <source>
        <dbReference type="ARBA" id="ARBA00022839"/>
    </source>
</evidence>
<protein>
    <submittedName>
        <fullName evidence="8">Exonuclease V</fullName>
    </submittedName>
</protein>
<keyword evidence="5" id="KW-0540">Nuclease</keyword>
<comment type="cofactor">
    <cofactor evidence="1">
        <name>[4Fe-4S] cluster</name>
        <dbReference type="ChEBI" id="CHEBI:49883"/>
    </cofactor>
</comment>
<comment type="subunit">
    <text evidence="3">Monomer.</text>
</comment>
<keyword evidence="4" id="KW-0408">Iron</keyword>
<proteinExistence type="inferred from homology"/>
<dbReference type="OrthoDB" id="354769at2759"/>
<keyword evidence="9" id="KW-1185">Reference proteome</keyword>
<evidence type="ECO:0000256" key="3">
    <source>
        <dbReference type="ARBA" id="ARBA00011245"/>
    </source>
</evidence>
<evidence type="ECO:0000313" key="9">
    <source>
        <dbReference type="Proteomes" id="UP000078559"/>
    </source>
</evidence>
<dbReference type="EMBL" id="CM003101">
    <property type="protein sequence ID" value="KUI68736.1"/>
    <property type="molecule type" value="Genomic_DNA"/>
</dbReference>
<keyword evidence="4" id="KW-0411">Iron-sulfur</keyword>
<organism evidence="8 9">
    <name type="scientific">Cytospora mali</name>
    <name type="common">Apple Valsa canker fungus</name>
    <name type="synonym">Valsa mali</name>
    <dbReference type="NCBI Taxonomy" id="578113"/>
    <lineage>
        <taxon>Eukaryota</taxon>
        <taxon>Fungi</taxon>
        <taxon>Dikarya</taxon>
        <taxon>Ascomycota</taxon>
        <taxon>Pezizomycotina</taxon>
        <taxon>Sordariomycetes</taxon>
        <taxon>Sordariomycetidae</taxon>
        <taxon>Diaporthales</taxon>
        <taxon>Cytosporaceae</taxon>
        <taxon>Cytospora</taxon>
    </lineage>
</organism>
<dbReference type="GO" id="GO:0036297">
    <property type="term" value="P:interstrand cross-link repair"/>
    <property type="evidence" value="ECO:0007669"/>
    <property type="project" value="TreeGrafter"/>
</dbReference>
<dbReference type="InterPro" id="IPR019190">
    <property type="entry name" value="EXOV"/>
</dbReference>
<dbReference type="Proteomes" id="UP000078559">
    <property type="component" value="Chromosome 4"/>
</dbReference>
<evidence type="ECO:0000256" key="7">
    <source>
        <dbReference type="SAM" id="MobiDB-lite"/>
    </source>
</evidence>
<keyword evidence="4" id="KW-0479">Metal-binding</keyword>
<keyword evidence="6 8" id="KW-0378">Hydrolase</keyword>
<evidence type="ECO:0000256" key="2">
    <source>
        <dbReference type="ARBA" id="ARBA00009797"/>
    </source>
</evidence>
<feature type="compositionally biased region" description="Polar residues" evidence="7">
    <location>
        <begin position="64"/>
        <end position="76"/>
    </location>
</feature>
<evidence type="ECO:0000256" key="5">
    <source>
        <dbReference type="ARBA" id="ARBA00022722"/>
    </source>
</evidence>
<evidence type="ECO:0000256" key="1">
    <source>
        <dbReference type="ARBA" id="ARBA00001966"/>
    </source>
</evidence>
<dbReference type="SMR" id="A0A194VWX3"/>
<feature type="region of interest" description="Disordered" evidence="7">
    <location>
        <begin position="97"/>
        <end position="118"/>
    </location>
</feature>
<dbReference type="GO" id="GO:0005634">
    <property type="term" value="C:nucleus"/>
    <property type="evidence" value="ECO:0007669"/>
    <property type="project" value="TreeGrafter"/>
</dbReference>
<accession>A0A194VWX3</accession>
<name>A0A194VWX3_CYTMA</name>
<dbReference type="Pfam" id="PF09810">
    <property type="entry name" value="Exo5"/>
    <property type="match status" value="1"/>
</dbReference>